<feature type="coiled-coil region" evidence="1">
    <location>
        <begin position="285"/>
        <end position="340"/>
    </location>
</feature>
<protein>
    <recommendedName>
        <fullName evidence="4">DNA-binding protein</fullName>
    </recommendedName>
</protein>
<dbReference type="Proteomes" id="UP000239759">
    <property type="component" value="Unassembled WGS sequence"/>
</dbReference>
<comment type="caution">
    <text evidence="2">The sequence shown here is derived from an EMBL/GenBank/DDBJ whole genome shotgun (WGS) entry which is preliminary data.</text>
</comment>
<dbReference type="AlphaFoldDB" id="A0AAP8U743"/>
<sequence length="374" mass="43165">MSQASARHLELIEGSKDQRDKYIGRVDILNRVKELSLLPDGEHSTLEKVAEYYNVDVEVIRKLSQRHREELSTDGLQVLSKEGLSQFKKVISGHGVQIKARAYLTVIPRRAILRIGMLLTDSPVAEQVRTYLLNIEDQATKEQKNSAVIKSADWDAATDELLLNTVTAFAHTEKTLGQAFNKVVELTGLTKNKIHARWYQNLKDKCDSRTLELITNNRGFLLKKDEVNENKKIYNSNLLELKNWFENSMTHQIKEIAENLSHKEAEWVSRNQELTLILDAQRVEIEFLKRHIIQSEQTIEALQKSDKMKDELIAEKEKRLNKLLKETKDMKKRIEAASLLFDTKATVREINGESEFKRPTKTFKMDKNGNLNKL</sequence>
<dbReference type="EMBL" id="PRKQ01000001">
    <property type="protein sequence ID" value="PPB12870.1"/>
    <property type="molecule type" value="Genomic_DNA"/>
</dbReference>
<dbReference type="RefSeq" id="WP_104030271.1">
    <property type="nucleotide sequence ID" value="NZ_PRKQ01000001.1"/>
</dbReference>
<name>A0AAP8U743_BRELA</name>
<reference evidence="2 3" key="1">
    <citation type="submission" date="2018-02" db="EMBL/GenBank/DDBJ databases">
        <title>Comparative analysis of genomes of three Brevibacillus laterosporus strains producers of potent antimicrobials isolated from silage.</title>
        <authorList>
            <person name="Kojic M."/>
            <person name="Miljkovic M."/>
            <person name="Studholme D."/>
            <person name="Filipic B."/>
        </authorList>
    </citation>
    <scope>NUCLEOTIDE SEQUENCE [LARGE SCALE GENOMIC DNA]</scope>
    <source>
        <strain evidence="2 3">BGSP11</strain>
    </source>
</reference>
<keyword evidence="1" id="KW-0175">Coiled coil</keyword>
<gene>
    <name evidence="2" type="ORF">C4A77_00355</name>
</gene>
<evidence type="ECO:0008006" key="4">
    <source>
        <dbReference type="Google" id="ProtNLM"/>
    </source>
</evidence>
<evidence type="ECO:0000256" key="1">
    <source>
        <dbReference type="SAM" id="Coils"/>
    </source>
</evidence>
<organism evidence="2 3">
    <name type="scientific">Brevibacillus laterosporus</name>
    <name type="common">Bacillus laterosporus</name>
    <dbReference type="NCBI Taxonomy" id="1465"/>
    <lineage>
        <taxon>Bacteria</taxon>
        <taxon>Bacillati</taxon>
        <taxon>Bacillota</taxon>
        <taxon>Bacilli</taxon>
        <taxon>Bacillales</taxon>
        <taxon>Paenibacillaceae</taxon>
        <taxon>Brevibacillus</taxon>
    </lineage>
</organism>
<evidence type="ECO:0000313" key="3">
    <source>
        <dbReference type="Proteomes" id="UP000239759"/>
    </source>
</evidence>
<accession>A0AAP8U743</accession>
<proteinExistence type="predicted"/>
<evidence type="ECO:0000313" key="2">
    <source>
        <dbReference type="EMBL" id="PPB12870.1"/>
    </source>
</evidence>